<accession>A0A1E5QAB6</accession>
<evidence type="ECO:0000313" key="2">
    <source>
        <dbReference type="EMBL" id="OEJ68890.1"/>
    </source>
</evidence>
<keyword evidence="3" id="KW-1185">Reference proteome</keyword>
<feature type="chain" id="PRO_5009184168" description="Spore coat protein U domain-containing protein" evidence="1">
    <location>
        <begin position="23"/>
        <end position="226"/>
    </location>
</feature>
<evidence type="ECO:0008006" key="4">
    <source>
        <dbReference type="Google" id="ProtNLM"/>
    </source>
</evidence>
<sequence length="226" mass="22882">MKMLKKLTFGALVVLLPLSAKAAIPGTTAAADSYEITVTKVELCRTSACAAPYTLGSGNKTFDISSATAGADVGQYISLEDIPLYQTWSHVRVTISTTISIKGQGTDNAPQACKTGTGLASGAHTAVGTGVVAVGAGTLQSLVIPNDNVGGLATADYTAFNFAKTAGAATATITYALSTPYTCKGTLPRIEVKFNTSAALGLVQTGAGTCGVFPRPPDVTITATDP</sequence>
<keyword evidence="1" id="KW-0732">Signal</keyword>
<organism evidence="2 3">
    <name type="scientific">Magnetovibrio blakemorei</name>
    <dbReference type="NCBI Taxonomy" id="28181"/>
    <lineage>
        <taxon>Bacteria</taxon>
        <taxon>Pseudomonadati</taxon>
        <taxon>Pseudomonadota</taxon>
        <taxon>Alphaproteobacteria</taxon>
        <taxon>Rhodospirillales</taxon>
        <taxon>Magnetovibrionaceae</taxon>
        <taxon>Magnetovibrio</taxon>
    </lineage>
</organism>
<evidence type="ECO:0000313" key="3">
    <source>
        <dbReference type="Proteomes" id="UP000095347"/>
    </source>
</evidence>
<dbReference type="AlphaFoldDB" id="A0A1E5QAB6"/>
<dbReference type="OrthoDB" id="9843881at2"/>
<reference evidence="3" key="1">
    <citation type="submission" date="2016-07" db="EMBL/GenBank/DDBJ databases">
        <authorList>
            <person name="Florea S."/>
            <person name="Webb J.S."/>
            <person name="Jaromczyk J."/>
            <person name="Schardl C.L."/>
        </authorList>
    </citation>
    <scope>NUCLEOTIDE SEQUENCE [LARGE SCALE GENOMIC DNA]</scope>
    <source>
        <strain evidence="3">MV-1</strain>
    </source>
</reference>
<dbReference type="Proteomes" id="UP000095347">
    <property type="component" value="Unassembled WGS sequence"/>
</dbReference>
<proteinExistence type="predicted"/>
<gene>
    <name evidence="2" type="ORF">BEN30_05105</name>
</gene>
<dbReference type="RefSeq" id="WP_069956957.1">
    <property type="nucleotide sequence ID" value="NZ_MCGG01000010.1"/>
</dbReference>
<feature type="signal peptide" evidence="1">
    <location>
        <begin position="1"/>
        <end position="22"/>
    </location>
</feature>
<evidence type="ECO:0000256" key="1">
    <source>
        <dbReference type="SAM" id="SignalP"/>
    </source>
</evidence>
<name>A0A1E5QAB6_9PROT</name>
<dbReference type="EMBL" id="MCGG01000010">
    <property type="protein sequence ID" value="OEJ68890.1"/>
    <property type="molecule type" value="Genomic_DNA"/>
</dbReference>
<comment type="caution">
    <text evidence="2">The sequence shown here is derived from an EMBL/GenBank/DDBJ whole genome shotgun (WGS) entry which is preliminary data.</text>
</comment>
<protein>
    <recommendedName>
        <fullName evidence="4">Spore coat protein U domain-containing protein</fullName>
    </recommendedName>
</protein>